<organism evidence="2 3">
    <name type="scientific">Athelia psychrophila</name>
    <dbReference type="NCBI Taxonomy" id="1759441"/>
    <lineage>
        <taxon>Eukaryota</taxon>
        <taxon>Fungi</taxon>
        <taxon>Dikarya</taxon>
        <taxon>Basidiomycota</taxon>
        <taxon>Agaricomycotina</taxon>
        <taxon>Agaricomycetes</taxon>
        <taxon>Agaricomycetidae</taxon>
        <taxon>Atheliales</taxon>
        <taxon>Atheliaceae</taxon>
        <taxon>Athelia</taxon>
    </lineage>
</organism>
<evidence type="ECO:0000259" key="1">
    <source>
        <dbReference type="PROSITE" id="PS50053"/>
    </source>
</evidence>
<dbReference type="SUPFAM" id="SSF54236">
    <property type="entry name" value="Ubiquitin-like"/>
    <property type="match status" value="2"/>
</dbReference>
<reference evidence="2 3" key="1">
    <citation type="journal article" date="2016" name="Mol. Biol. Evol.">
        <title>Comparative Genomics of Early-Diverging Mushroom-Forming Fungi Provides Insights into the Origins of Lignocellulose Decay Capabilities.</title>
        <authorList>
            <person name="Nagy L.G."/>
            <person name="Riley R."/>
            <person name="Tritt A."/>
            <person name="Adam C."/>
            <person name="Daum C."/>
            <person name="Floudas D."/>
            <person name="Sun H."/>
            <person name="Yadav J.S."/>
            <person name="Pangilinan J."/>
            <person name="Larsson K.H."/>
            <person name="Matsuura K."/>
            <person name="Barry K."/>
            <person name="Labutti K."/>
            <person name="Kuo R."/>
            <person name="Ohm R.A."/>
            <person name="Bhattacharya S.S."/>
            <person name="Shirouzu T."/>
            <person name="Yoshinaga Y."/>
            <person name="Martin F.M."/>
            <person name="Grigoriev I.V."/>
            <person name="Hibbett D.S."/>
        </authorList>
    </citation>
    <scope>NUCLEOTIDE SEQUENCE [LARGE SCALE GENOMIC DNA]</scope>
    <source>
        <strain evidence="2 3">CBS 109695</strain>
    </source>
</reference>
<dbReference type="Gene3D" id="3.10.20.90">
    <property type="entry name" value="Phosphatidylinositol 3-kinase Catalytic Subunit, Chain A, domain 1"/>
    <property type="match status" value="2"/>
</dbReference>
<dbReference type="PANTHER" id="PTHR10621">
    <property type="entry name" value="UV EXCISION REPAIR PROTEIN RAD23"/>
    <property type="match status" value="1"/>
</dbReference>
<dbReference type="GO" id="GO:0031593">
    <property type="term" value="F:polyubiquitin modification-dependent protein binding"/>
    <property type="evidence" value="ECO:0007669"/>
    <property type="project" value="TreeGrafter"/>
</dbReference>
<dbReference type="AlphaFoldDB" id="A0A166JXM5"/>
<evidence type="ECO:0000313" key="3">
    <source>
        <dbReference type="Proteomes" id="UP000076532"/>
    </source>
</evidence>
<protein>
    <recommendedName>
        <fullName evidence="1">Ubiquitin-like domain-containing protein</fullName>
    </recommendedName>
</protein>
<dbReference type="GO" id="GO:0005829">
    <property type="term" value="C:cytosol"/>
    <property type="evidence" value="ECO:0007669"/>
    <property type="project" value="TreeGrafter"/>
</dbReference>
<dbReference type="PANTHER" id="PTHR10621:SF0">
    <property type="entry name" value="UV EXCISION REPAIR PROTEIN RAD23"/>
    <property type="match status" value="1"/>
</dbReference>
<dbReference type="EMBL" id="KV417548">
    <property type="protein sequence ID" value="KZP21319.1"/>
    <property type="molecule type" value="Genomic_DNA"/>
</dbReference>
<dbReference type="OrthoDB" id="1885901at2759"/>
<keyword evidence="3" id="KW-1185">Reference proteome</keyword>
<dbReference type="Pfam" id="PF00240">
    <property type="entry name" value="ubiquitin"/>
    <property type="match status" value="1"/>
</dbReference>
<dbReference type="GO" id="GO:0043130">
    <property type="term" value="F:ubiquitin binding"/>
    <property type="evidence" value="ECO:0007669"/>
    <property type="project" value="TreeGrafter"/>
</dbReference>
<dbReference type="GO" id="GO:0005654">
    <property type="term" value="C:nucleoplasm"/>
    <property type="evidence" value="ECO:0007669"/>
    <property type="project" value="TreeGrafter"/>
</dbReference>
<feature type="domain" description="Ubiquitin-like" evidence="1">
    <location>
        <begin position="7"/>
        <end position="77"/>
    </location>
</feature>
<dbReference type="GO" id="GO:0070628">
    <property type="term" value="F:proteasome binding"/>
    <property type="evidence" value="ECO:0007669"/>
    <property type="project" value="TreeGrafter"/>
</dbReference>
<dbReference type="PROSITE" id="PS50053">
    <property type="entry name" value="UBIQUITIN_2"/>
    <property type="match status" value="1"/>
</dbReference>
<dbReference type="SMART" id="SM00213">
    <property type="entry name" value="UBQ"/>
    <property type="match status" value="1"/>
</dbReference>
<dbReference type="InterPro" id="IPR029071">
    <property type="entry name" value="Ubiquitin-like_domsf"/>
</dbReference>
<dbReference type="InterPro" id="IPR000626">
    <property type="entry name" value="Ubiquitin-like_dom"/>
</dbReference>
<sequence length="209" mass="22726">MQPTTTIHITARTVAGNSFPIDVDPTNTVDELKALIVAAGQGTSVKVPGLDYRGHELRDTRRVDHYGLAANDVLHIVSPSNVSKITLELVREDGSVFDITVSSGITVAKLKEEIKIEEKITVRQLKLENNQGDEEGDEVVTLLEMQDDKAISEYSLEGQKVLVNDAVLAPSTISILVSIDDRIKNAEGSRIGFAVRLDRTLGSYKEAAS</sequence>
<accession>A0A166JXM5</accession>
<dbReference type="GO" id="GO:0043161">
    <property type="term" value="P:proteasome-mediated ubiquitin-dependent protein catabolic process"/>
    <property type="evidence" value="ECO:0007669"/>
    <property type="project" value="TreeGrafter"/>
</dbReference>
<dbReference type="CDD" id="cd17039">
    <property type="entry name" value="Ubl_ubiquitin_like"/>
    <property type="match status" value="1"/>
</dbReference>
<proteinExistence type="predicted"/>
<gene>
    <name evidence="2" type="ORF">FIBSPDRAFT_509116</name>
</gene>
<evidence type="ECO:0000313" key="2">
    <source>
        <dbReference type="EMBL" id="KZP21319.1"/>
    </source>
</evidence>
<name>A0A166JXM5_9AGAM</name>
<dbReference type="Proteomes" id="UP000076532">
    <property type="component" value="Unassembled WGS sequence"/>
</dbReference>